<sequence length="120" mass="13548">MLFGVFAMQCRDDVTNGIPSAVDMESSSSGFRSQFIPEVTLLLLSFIPSLLPHRHHIHSTVILISQTNPIHFQWRQSFGDKIPERHECSGNSSIDSTFTEAMYFEIYIDVENVMLALTGN</sequence>
<dbReference type="EMBL" id="CAJPIZ010001651">
    <property type="protein sequence ID" value="CAG2103841.1"/>
    <property type="molecule type" value="Genomic_DNA"/>
</dbReference>
<evidence type="ECO:0000313" key="1">
    <source>
        <dbReference type="EMBL" id="CAD7623411.1"/>
    </source>
</evidence>
<gene>
    <name evidence="1" type="ORF">OSB1V03_LOCUS3867</name>
</gene>
<dbReference type="AlphaFoldDB" id="A0A7R9KHQ0"/>
<keyword evidence="2" id="KW-1185">Reference proteome</keyword>
<name>A0A7R9KHQ0_9ACAR</name>
<evidence type="ECO:0000313" key="2">
    <source>
        <dbReference type="Proteomes" id="UP000759131"/>
    </source>
</evidence>
<protein>
    <submittedName>
        <fullName evidence="1">Uncharacterized protein</fullName>
    </submittedName>
</protein>
<organism evidence="1">
    <name type="scientific">Medioppia subpectinata</name>
    <dbReference type="NCBI Taxonomy" id="1979941"/>
    <lineage>
        <taxon>Eukaryota</taxon>
        <taxon>Metazoa</taxon>
        <taxon>Ecdysozoa</taxon>
        <taxon>Arthropoda</taxon>
        <taxon>Chelicerata</taxon>
        <taxon>Arachnida</taxon>
        <taxon>Acari</taxon>
        <taxon>Acariformes</taxon>
        <taxon>Sarcoptiformes</taxon>
        <taxon>Oribatida</taxon>
        <taxon>Brachypylina</taxon>
        <taxon>Oppioidea</taxon>
        <taxon>Oppiidae</taxon>
        <taxon>Medioppia</taxon>
    </lineage>
</organism>
<dbReference type="EMBL" id="OC856226">
    <property type="protein sequence ID" value="CAD7623411.1"/>
    <property type="molecule type" value="Genomic_DNA"/>
</dbReference>
<proteinExistence type="predicted"/>
<reference evidence="1" key="1">
    <citation type="submission" date="2020-11" db="EMBL/GenBank/DDBJ databases">
        <authorList>
            <person name="Tran Van P."/>
        </authorList>
    </citation>
    <scope>NUCLEOTIDE SEQUENCE</scope>
</reference>
<dbReference type="Proteomes" id="UP000759131">
    <property type="component" value="Unassembled WGS sequence"/>
</dbReference>
<accession>A0A7R9KHQ0</accession>